<organism evidence="1 2">
    <name type="scientific">Echinococcus granulosus</name>
    <name type="common">Hydatid tapeworm</name>
    <dbReference type="NCBI Taxonomy" id="6210"/>
    <lineage>
        <taxon>Eukaryota</taxon>
        <taxon>Metazoa</taxon>
        <taxon>Spiralia</taxon>
        <taxon>Lophotrochozoa</taxon>
        <taxon>Platyhelminthes</taxon>
        <taxon>Cestoda</taxon>
        <taxon>Eucestoda</taxon>
        <taxon>Cyclophyllidea</taxon>
        <taxon>Taeniidae</taxon>
        <taxon>Echinococcus</taxon>
        <taxon>Echinococcus granulosus group</taxon>
    </lineage>
</organism>
<dbReference type="KEGG" id="egl:EGR_07715"/>
<evidence type="ECO:0000313" key="1">
    <source>
        <dbReference type="EMBL" id="EUB57391.1"/>
    </source>
</evidence>
<dbReference type="CTD" id="36343430"/>
<protein>
    <submittedName>
        <fullName evidence="1">Uncharacterized protein</fullName>
    </submittedName>
</protein>
<gene>
    <name evidence="1" type="ORF">EGR_07715</name>
</gene>
<dbReference type="RefSeq" id="XP_024348587.1">
    <property type="nucleotide sequence ID" value="XM_024496964.1"/>
</dbReference>
<comment type="caution">
    <text evidence="1">The sequence shown here is derived from an EMBL/GenBank/DDBJ whole genome shotgun (WGS) entry which is preliminary data.</text>
</comment>
<dbReference type="Proteomes" id="UP000019149">
    <property type="component" value="Unassembled WGS sequence"/>
</dbReference>
<evidence type="ECO:0000313" key="2">
    <source>
        <dbReference type="Proteomes" id="UP000019149"/>
    </source>
</evidence>
<reference evidence="1 2" key="1">
    <citation type="journal article" date="2013" name="Nat. Genet.">
        <title>The genome of the hydatid tapeworm Echinococcus granulosus.</title>
        <authorList>
            <person name="Zheng H."/>
            <person name="Zhang W."/>
            <person name="Zhang L."/>
            <person name="Zhang Z."/>
            <person name="Li J."/>
            <person name="Lu G."/>
            <person name="Zhu Y."/>
            <person name="Wang Y."/>
            <person name="Huang Y."/>
            <person name="Liu J."/>
            <person name="Kang H."/>
            <person name="Chen J."/>
            <person name="Wang L."/>
            <person name="Chen A."/>
            <person name="Yu S."/>
            <person name="Gao Z."/>
            <person name="Jin L."/>
            <person name="Gu W."/>
            <person name="Wang Z."/>
            <person name="Zhao L."/>
            <person name="Shi B."/>
            <person name="Wen H."/>
            <person name="Lin R."/>
            <person name="Jones M.K."/>
            <person name="Brejova B."/>
            <person name="Vinar T."/>
            <person name="Zhao G."/>
            <person name="McManus D.P."/>
            <person name="Chen Z."/>
            <person name="Zhou Y."/>
            <person name="Wang S."/>
        </authorList>
    </citation>
    <scope>NUCLEOTIDE SEQUENCE [LARGE SCALE GENOMIC DNA]</scope>
</reference>
<sequence length="73" mass="8393">MKQLATYTDLREVNPSTTTMAVNTTAAINAFERSRTLGYMLVFRECLRSTFRQKSVLRTCNSRDEKNAHVFTV</sequence>
<dbReference type="AlphaFoldDB" id="W6UA45"/>
<proteinExistence type="predicted"/>
<accession>W6UA45</accession>
<keyword evidence="2" id="KW-1185">Reference proteome</keyword>
<name>W6UA45_ECHGR</name>
<dbReference type="EMBL" id="APAU02000085">
    <property type="protein sequence ID" value="EUB57391.1"/>
    <property type="molecule type" value="Genomic_DNA"/>
</dbReference>
<dbReference type="GeneID" id="36343430"/>